<dbReference type="RefSeq" id="WP_338521791.1">
    <property type="nucleotide sequence ID" value="NZ_CP135136.1"/>
</dbReference>
<dbReference type="InterPro" id="IPR000456">
    <property type="entry name" value="Ribosomal_bL17"/>
</dbReference>
<protein>
    <recommendedName>
        <fullName evidence="4">Large ribosomal subunit protein bL17</fullName>
    </recommendedName>
</protein>
<dbReference type="SUPFAM" id="SSF64263">
    <property type="entry name" value="Prokaryotic ribosomal protein L17"/>
    <property type="match status" value="1"/>
</dbReference>
<dbReference type="InterPro" id="IPR047859">
    <property type="entry name" value="Ribosomal_bL17_CS"/>
</dbReference>
<dbReference type="PANTHER" id="PTHR14413">
    <property type="entry name" value="RIBOSOMAL PROTEIN L17"/>
    <property type="match status" value="1"/>
</dbReference>
<dbReference type="EMBL" id="CP135136">
    <property type="protein sequence ID" value="WWR12141.1"/>
    <property type="molecule type" value="Genomic_DNA"/>
</dbReference>
<dbReference type="NCBIfam" id="TIGR00059">
    <property type="entry name" value="L17"/>
    <property type="match status" value="1"/>
</dbReference>
<dbReference type="Pfam" id="PF01196">
    <property type="entry name" value="Ribosomal_L17"/>
    <property type="match status" value="1"/>
</dbReference>
<dbReference type="Gene3D" id="3.90.1030.10">
    <property type="entry name" value="Ribosomal protein L17"/>
    <property type="match status" value="1"/>
</dbReference>
<evidence type="ECO:0000256" key="3">
    <source>
        <dbReference type="ARBA" id="ARBA00023274"/>
    </source>
</evidence>
<proteinExistence type="inferred from homology"/>
<evidence type="ECO:0000256" key="4">
    <source>
        <dbReference type="HAMAP-Rule" id="MF_01368"/>
    </source>
</evidence>
<keyword evidence="2 4" id="KW-0689">Ribosomal protein</keyword>
<evidence type="ECO:0000256" key="5">
    <source>
        <dbReference type="RuleBase" id="RU000660"/>
    </source>
</evidence>
<dbReference type="PROSITE" id="PS01167">
    <property type="entry name" value="RIBOSOMAL_L17"/>
    <property type="match status" value="1"/>
</dbReference>
<comment type="subunit">
    <text evidence="4">Part of the 50S ribosomal subunit. Contacts protein L32.</text>
</comment>
<comment type="similarity">
    <text evidence="1 4 5">Belongs to the bacterial ribosomal protein bL17 family.</text>
</comment>
<dbReference type="HAMAP" id="MF_01368">
    <property type="entry name" value="Ribosomal_bL17"/>
    <property type="match status" value="1"/>
</dbReference>
<dbReference type="PANTHER" id="PTHR14413:SF16">
    <property type="entry name" value="LARGE RIBOSOMAL SUBUNIT PROTEIN BL17M"/>
    <property type="match status" value="1"/>
</dbReference>
<evidence type="ECO:0000256" key="2">
    <source>
        <dbReference type="ARBA" id="ARBA00022980"/>
    </source>
</evidence>
<dbReference type="GO" id="GO:0005840">
    <property type="term" value="C:ribosome"/>
    <property type="evidence" value="ECO:0007669"/>
    <property type="project" value="UniProtKB-KW"/>
</dbReference>
<gene>
    <name evidence="4 6" type="primary">rplQ</name>
    <name evidence="6" type="ORF">RQL38_00670</name>
</gene>
<keyword evidence="3 4" id="KW-0687">Ribonucleoprotein</keyword>
<organism evidence="6 7">
    <name type="scientific">Candidatus Legionella polyplacis</name>
    <dbReference type="NCBI Taxonomy" id="2005262"/>
    <lineage>
        <taxon>Bacteria</taxon>
        <taxon>Pseudomonadati</taxon>
        <taxon>Pseudomonadota</taxon>
        <taxon>Gammaproteobacteria</taxon>
        <taxon>Legionellales</taxon>
        <taxon>Legionellaceae</taxon>
        <taxon>Legionella</taxon>
    </lineage>
</organism>
<name>A0ABZ2GZA8_9GAMM</name>
<dbReference type="Proteomes" id="UP001360424">
    <property type="component" value="Chromosome"/>
</dbReference>
<evidence type="ECO:0000313" key="6">
    <source>
        <dbReference type="EMBL" id="WWR12141.1"/>
    </source>
</evidence>
<reference evidence="6" key="1">
    <citation type="submission" date="2023-09" db="EMBL/GenBank/DDBJ databases">
        <title>Genomes of two closely related lineages of the louse Polyplax serrata with different host specificities.</title>
        <authorList>
            <person name="Martinu J."/>
            <person name="Tarabai H."/>
            <person name="Stefka J."/>
            <person name="Hypsa V."/>
        </authorList>
    </citation>
    <scope>NUCLEOTIDE SEQUENCE [LARGE SCALE GENOMIC DNA]</scope>
    <source>
        <strain evidence="6">HR10_N</strain>
    </source>
</reference>
<evidence type="ECO:0000313" key="7">
    <source>
        <dbReference type="Proteomes" id="UP001360424"/>
    </source>
</evidence>
<evidence type="ECO:0000256" key="1">
    <source>
        <dbReference type="ARBA" id="ARBA00008777"/>
    </source>
</evidence>
<sequence length="117" mass="13741">MRHKCNRNNFNRLSSHKRLMFFNMCVSLIKNEIIKTTLYKGKELRRYIEPIITISKKDSVFARRSVFNKLRSKEVVKKLFNVLGPRYINRPGGYTRVLKCGYRSGDNALMAVVLLVE</sequence>
<keyword evidence="7" id="KW-1185">Reference proteome</keyword>
<accession>A0ABZ2GZA8</accession>
<dbReference type="InterPro" id="IPR036373">
    <property type="entry name" value="Ribosomal_bL17_sf"/>
</dbReference>